<dbReference type="eggNOG" id="COG0563">
    <property type="taxonomic scope" value="Bacteria"/>
</dbReference>
<evidence type="ECO:0000313" key="2">
    <source>
        <dbReference type="Proteomes" id="UP000029067"/>
    </source>
</evidence>
<dbReference type="Gene3D" id="3.40.50.300">
    <property type="entry name" value="P-loop containing nucleotide triphosphate hydrolases"/>
    <property type="match status" value="1"/>
</dbReference>
<dbReference type="SUPFAM" id="SSF52540">
    <property type="entry name" value="P-loop containing nucleoside triphosphate hydrolases"/>
    <property type="match status" value="1"/>
</dbReference>
<dbReference type="STRING" id="1688.BCUN_2159"/>
<dbReference type="RefSeq" id="WP_033517721.1">
    <property type="nucleotide sequence ID" value="NZ_JGYV01000038.1"/>
</dbReference>
<protein>
    <submittedName>
        <fullName evidence="1">Topology modulation protein</fullName>
    </submittedName>
</protein>
<evidence type="ECO:0000313" key="1">
    <source>
        <dbReference type="EMBL" id="KFI56837.1"/>
    </source>
</evidence>
<dbReference type="PANTHER" id="PTHR37816">
    <property type="entry name" value="YALI0E33011P"/>
    <property type="match status" value="1"/>
</dbReference>
<gene>
    <name evidence="1" type="ORF">BCUN_2159</name>
</gene>
<sequence length="169" mass="20007">MRVAILGYGGAGKSTLARTLGERQGVPVLHLDRLHWLPGWRERDDEDMRRILEAFLHEHDAWVIEGMYTRFLFAERLELADTIVILDLPRLVCLARAWKRYRQYRGVARPDMTEGCEEKFDGEFVRWLLIGGRSRKRCSMMRAIRKQYPDKVVVLRSQRHIDRWAGRSR</sequence>
<reference evidence="1 2" key="1">
    <citation type="submission" date="2014-03" db="EMBL/GenBank/DDBJ databases">
        <title>Genomics of Bifidobacteria.</title>
        <authorList>
            <person name="Ventura M."/>
            <person name="Milani C."/>
            <person name="Lugli G.A."/>
        </authorList>
    </citation>
    <scope>NUCLEOTIDE SEQUENCE [LARGE SCALE GENOMIC DNA]</scope>
    <source>
        <strain evidence="1 2">LMG 10738</strain>
    </source>
</reference>
<dbReference type="Pfam" id="PF13238">
    <property type="entry name" value="AAA_18"/>
    <property type="match status" value="1"/>
</dbReference>
<dbReference type="OrthoDB" id="3199600at2"/>
<dbReference type="Proteomes" id="UP000029067">
    <property type="component" value="Unassembled WGS sequence"/>
</dbReference>
<keyword evidence="2" id="KW-1185">Reference proteome</keyword>
<dbReference type="InterPro" id="IPR027417">
    <property type="entry name" value="P-loop_NTPase"/>
</dbReference>
<organism evidence="1 2">
    <name type="scientific">Bifidobacterium cuniculi</name>
    <dbReference type="NCBI Taxonomy" id="1688"/>
    <lineage>
        <taxon>Bacteria</taxon>
        <taxon>Bacillati</taxon>
        <taxon>Actinomycetota</taxon>
        <taxon>Actinomycetes</taxon>
        <taxon>Bifidobacteriales</taxon>
        <taxon>Bifidobacteriaceae</taxon>
        <taxon>Bifidobacterium</taxon>
    </lineage>
</organism>
<comment type="caution">
    <text evidence="1">The sequence shown here is derived from an EMBL/GenBank/DDBJ whole genome shotgun (WGS) entry which is preliminary data.</text>
</comment>
<dbReference type="InterPro" id="IPR052922">
    <property type="entry name" value="Cytidylate_Kinase-2"/>
</dbReference>
<dbReference type="AlphaFoldDB" id="A0A087ADI7"/>
<accession>A0A087ADI7</accession>
<dbReference type="EMBL" id="JGYV01000038">
    <property type="protein sequence ID" value="KFI56837.1"/>
    <property type="molecule type" value="Genomic_DNA"/>
</dbReference>
<name>A0A087ADI7_9BIFI</name>
<proteinExistence type="predicted"/>
<dbReference type="PANTHER" id="PTHR37816:SF3">
    <property type="entry name" value="MODULATES DNA TOPOLOGY"/>
    <property type="match status" value="1"/>
</dbReference>